<evidence type="ECO:0000313" key="1">
    <source>
        <dbReference type="EMBL" id="EEU29970.1"/>
    </source>
</evidence>
<dbReference type="SUPFAM" id="SSF56300">
    <property type="entry name" value="Metallo-dependent phosphatases"/>
    <property type="match status" value="1"/>
</dbReference>
<sequence length="216" mass="25091">MMYVVSDTHFFDEHLLGIDNFAPRPFDSVDEMNKAIINNWNSRVTNDDIVYHLGDIAVNYTKPPRVGDQQVLSVLRELNGRLVLIKGNHDRRDLFKFLASHNYQVAGHPKFEFHDVGKLIKYNHQQLYMTHYPMMMGIAPQIVNLHGHIHHYMVPSANNINVGIDAPELDLLDQHLPFGTPILLREVDYIAQKKVELLKNKQNTSYLLNEFYKEEV</sequence>
<protein>
    <submittedName>
        <fullName evidence="1">Uncharacterized protein</fullName>
    </submittedName>
</protein>
<proteinExistence type="predicted"/>
<dbReference type="InterPro" id="IPR029052">
    <property type="entry name" value="Metallo-depent_PP-like"/>
</dbReference>
<dbReference type="RefSeq" id="WP_006916809.1">
    <property type="nucleotide sequence ID" value="NZ_GG698804.1"/>
</dbReference>
<dbReference type="AlphaFoldDB" id="C7XWH2"/>
<reference evidence="1 2" key="1">
    <citation type="submission" date="2009-06" db="EMBL/GenBank/DDBJ databases">
        <title>The Genome Sequence of Lactobacillus coleohominis strain 101-4-CHN.</title>
        <authorList>
            <consortium name="The Broad Institute Genome Sequencing Platform"/>
            <person name="Ward D."/>
            <person name="Young S.K."/>
            <person name="Zeng Q."/>
            <person name="Koehrsen M."/>
            <person name="Alvarado L."/>
            <person name="Berlin A."/>
            <person name="Borenstein D."/>
            <person name="Chen Z."/>
            <person name="Engels R."/>
            <person name="Freedman E."/>
            <person name="Gellesch M."/>
            <person name="Goldberg J."/>
            <person name="Griggs A."/>
            <person name="Gujja S."/>
            <person name="Heiman D."/>
            <person name="Hepburn T."/>
            <person name="Howarth C."/>
            <person name="Jen D."/>
            <person name="Larson L."/>
            <person name="Lewis B."/>
            <person name="Mehta T."/>
            <person name="Park D."/>
            <person name="Pearson M."/>
            <person name="Roberts A."/>
            <person name="Saif S."/>
            <person name="Shea T."/>
            <person name="Shenoy N."/>
            <person name="Sisk P."/>
            <person name="Stolte C."/>
            <person name="Sykes S."/>
            <person name="Walk T."/>
            <person name="White J."/>
            <person name="Yandava C."/>
            <person name="Liu Y."/>
            <person name="Xu Q."/>
            <person name="Lander E."/>
            <person name="Nusbaum C."/>
            <person name="Galagan J."/>
            <person name="Birren B."/>
        </authorList>
    </citation>
    <scope>NUCLEOTIDE SEQUENCE [LARGE SCALE GENOMIC DNA]</scope>
    <source>
        <strain evidence="1 2">101-4-CHN</strain>
    </source>
</reference>
<dbReference type="Proteomes" id="UP000003987">
    <property type="component" value="Unassembled WGS sequence"/>
</dbReference>
<dbReference type="STRING" id="575594.HMPREF0501_00975"/>
<dbReference type="eggNOG" id="COG4186">
    <property type="taxonomic scope" value="Bacteria"/>
</dbReference>
<gene>
    <name evidence="1" type="ORF">HMPREF0501_00975</name>
</gene>
<evidence type="ECO:0000313" key="2">
    <source>
        <dbReference type="Proteomes" id="UP000003987"/>
    </source>
</evidence>
<dbReference type="Gene3D" id="3.60.21.10">
    <property type="match status" value="1"/>
</dbReference>
<name>C7XWH2_9LACO</name>
<dbReference type="HOGENOM" id="CLU_092313_3_0_9"/>
<organism evidence="1 2">
    <name type="scientific">Limosilactobacillus coleohominis 101-4-CHN</name>
    <dbReference type="NCBI Taxonomy" id="575594"/>
    <lineage>
        <taxon>Bacteria</taxon>
        <taxon>Bacillati</taxon>
        <taxon>Bacillota</taxon>
        <taxon>Bacilli</taxon>
        <taxon>Lactobacillales</taxon>
        <taxon>Lactobacillaceae</taxon>
        <taxon>Limosilactobacillus</taxon>
    </lineage>
</organism>
<accession>C7XWH2</accession>
<keyword evidence="2" id="KW-1185">Reference proteome</keyword>
<dbReference type="OrthoDB" id="5380073at2"/>
<dbReference type="EMBL" id="GG698804">
    <property type="protein sequence ID" value="EEU29970.1"/>
    <property type="molecule type" value="Genomic_DNA"/>
</dbReference>